<dbReference type="AlphaFoldDB" id="A0A0E9LVY3"/>
<gene>
    <name evidence="1" type="ORF">JCM15548_11974</name>
</gene>
<accession>A0A0E9LVY3</accession>
<dbReference type="STRING" id="1236989.JCM15548_11974"/>
<evidence type="ECO:0008006" key="3">
    <source>
        <dbReference type="Google" id="ProtNLM"/>
    </source>
</evidence>
<dbReference type="SUPFAM" id="SSF88723">
    <property type="entry name" value="PIN domain-like"/>
    <property type="match status" value="1"/>
</dbReference>
<organism evidence="1 2">
    <name type="scientific">Geofilum rubicundum JCM 15548</name>
    <dbReference type="NCBI Taxonomy" id="1236989"/>
    <lineage>
        <taxon>Bacteria</taxon>
        <taxon>Pseudomonadati</taxon>
        <taxon>Bacteroidota</taxon>
        <taxon>Bacteroidia</taxon>
        <taxon>Marinilabiliales</taxon>
        <taxon>Marinilabiliaceae</taxon>
        <taxon>Geofilum</taxon>
    </lineage>
</organism>
<proteinExistence type="predicted"/>
<protein>
    <recommendedName>
        <fullName evidence="3">PIN domain-containing protein</fullName>
    </recommendedName>
</protein>
<dbReference type="InterPro" id="IPR021799">
    <property type="entry name" value="PIN-like_prokaryotic"/>
</dbReference>
<dbReference type="Proteomes" id="UP000032900">
    <property type="component" value="Unassembled WGS sequence"/>
</dbReference>
<dbReference type="EMBL" id="BAZW01000012">
    <property type="protein sequence ID" value="GAO29752.1"/>
    <property type="molecule type" value="Genomic_DNA"/>
</dbReference>
<dbReference type="InterPro" id="IPR029060">
    <property type="entry name" value="PIN-like_dom_sf"/>
</dbReference>
<evidence type="ECO:0000313" key="1">
    <source>
        <dbReference type="EMBL" id="GAO29752.1"/>
    </source>
</evidence>
<keyword evidence="2" id="KW-1185">Reference proteome</keyword>
<comment type="caution">
    <text evidence="1">The sequence shown here is derived from an EMBL/GenBank/DDBJ whole genome shotgun (WGS) entry which is preliminary data.</text>
</comment>
<dbReference type="Pfam" id="PF11848">
    <property type="entry name" value="DUF3368"/>
    <property type="match status" value="1"/>
</dbReference>
<reference evidence="1 2" key="1">
    <citation type="journal article" date="2015" name="Microbes Environ.">
        <title>Distribution and evolution of nitrogen fixation genes in the phylum bacteroidetes.</title>
        <authorList>
            <person name="Inoue J."/>
            <person name="Oshima K."/>
            <person name="Suda W."/>
            <person name="Sakamoto M."/>
            <person name="Iino T."/>
            <person name="Noda S."/>
            <person name="Hongoh Y."/>
            <person name="Hattori M."/>
            <person name="Ohkuma M."/>
        </authorList>
    </citation>
    <scope>NUCLEOTIDE SEQUENCE [LARGE SCALE GENOMIC DNA]</scope>
    <source>
        <strain evidence="1">JCM 15548</strain>
    </source>
</reference>
<evidence type="ECO:0000313" key="2">
    <source>
        <dbReference type="Proteomes" id="UP000032900"/>
    </source>
</evidence>
<name>A0A0E9LVY3_9BACT</name>
<sequence>MPMMSINTEKKIIVDADVIIHFSKGEQLFLLPQIFPNRLCILKDVFLEVFKGVLRTEIEKLLQMNFLEEIDFSSDIDVIKEYAKLKKMFGPGESACMAYCKFHQDVLASSNLKDIKQYCKDNGITYLTTMDFLNAAFEKQLLNENECDYFIFNVLSRGSKLPFKTLADYRKSVL</sequence>